<gene>
    <name evidence="2" type="ORF">H0S70_05760</name>
</gene>
<dbReference type="AlphaFoldDB" id="A0A7H1DZR1"/>
<dbReference type="InterPro" id="IPR011545">
    <property type="entry name" value="DEAD/DEAH_box_helicase_dom"/>
</dbReference>
<dbReference type="InterPro" id="IPR027417">
    <property type="entry name" value="P-loop_NTPase"/>
</dbReference>
<dbReference type="Proteomes" id="UP000516438">
    <property type="component" value="Chromosome"/>
</dbReference>
<organism evidence="2 3">
    <name type="scientific">Chryseobacterium manosquense</name>
    <dbReference type="NCBI Taxonomy" id="2754694"/>
    <lineage>
        <taxon>Bacteria</taxon>
        <taxon>Pseudomonadati</taxon>
        <taxon>Bacteroidota</taxon>
        <taxon>Flavobacteriia</taxon>
        <taxon>Flavobacteriales</taxon>
        <taxon>Weeksellaceae</taxon>
        <taxon>Chryseobacterium group</taxon>
        <taxon>Chryseobacterium</taxon>
    </lineage>
</organism>
<dbReference type="KEGG" id="cmaq:H0S70_05760"/>
<evidence type="ECO:0000259" key="1">
    <source>
        <dbReference type="PROSITE" id="PS51192"/>
    </source>
</evidence>
<dbReference type="Pfam" id="PF00270">
    <property type="entry name" value="DEAD"/>
    <property type="match status" value="1"/>
</dbReference>
<keyword evidence="3" id="KW-1185">Reference proteome</keyword>
<dbReference type="GO" id="GO:0003676">
    <property type="term" value="F:nucleic acid binding"/>
    <property type="evidence" value="ECO:0007669"/>
    <property type="project" value="InterPro"/>
</dbReference>
<evidence type="ECO:0000313" key="2">
    <source>
        <dbReference type="EMBL" id="QNS42469.1"/>
    </source>
</evidence>
<proteinExistence type="predicted"/>
<dbReference type="SMART" id="SM00382">
    <property type="entry name" value="AAA"/>
    <property type="match status" value="1"/>
</dbReference>
<feature type="domain" description="Helicase ATP-binding" evidence="1">
    <location>
        <begin position="12"/>
        <end position="161"/>
    </location>
</feature>
<dbReference type="GO" id="GO:0005524">
    <property type="term" value="F:ATP binding"/>
    <property type="evidence" value="ECO:0007669"/>
    <property type="project" value="InterPro"/>
</dbReference>
<name>A0A7H1DZR1_9FLAO</name>
<dbReference type="Gene3D" id="3.40.50.300">
    <property type="entry name" value="P-loop containing nucleotide triphosphate hydrolases"/>
    <property type="match status" value="1"/>
</dbReference>
<dbReference type="PROSITE" id="PS51192">
    <property type="entry name" value="HELICASE_ATP_BIND_1"/>
    <property type="match status" value="1"/>
</dbReference>
<dbReference type="InterPro" id="IPR003593">
    <property type="entry name" value="AAA+_ATPase"/>
</dbReference>
<reference evidence="2 3" key="1">
    <citation type="submission" date="2020-07" db="EMBL/GenBank/DDBJ databases">
        <title>Complete genome and description of Chryseobacterium manosquense strain Marseille-Q2069 sp. nov.</title>
        <authorList>
            <person name="Boxberger M."/>
        </authorList>
    </citation>
    <scope>NUCLEOTIDE SEQUENCE [LARGE SCALE GENOMIC DNA]</scope>
    <source>
        <strain evidence="2 3">Marseille-Q2069</strain>
    </source>
</reference>
<dbReference type="EMBL" id="CP060203">
    <property type="protein sequence ID" value="QNS42469.1"/>
    <property type="molecule type" value="Genomic_DNA"/>
</dbReference>
<accession>A0A7H1DZR1</accession>
<dbReference type="SUPFAM" id="SSF52540">
    <property type="entry name" value="P-loop containing nucleoside triphosphate hydrolases"/>
    <property type="match status" value="1"/>
</dbReference>
<evidence type="ECO:0000313" key="3">
    <source>
        <dbReference type="Proteomes" id="UP000516438"/>
    </source>
</evidence>
<protein>
    <submittedName>
        <fullName evidence="2">AAA family ATPase</fullName>
    </submittedName>
</protein>
<dbReference type="InterPro" id="IPR014001">
    <property type="entry name" value="Helicase_ATP-bd"/>
</dbReference>
<sequence>MSWLGVQNLEILESLYKNQRIMIEGPPGSGKTTLAKAFIDKQVNKRGIYLCWNNLLMHYTKGILKERNPNNEIEITTFFRFFQNLNRHISNEQLVNYTEEEFYNLVKETLNKFDSSDSLSSYDYIVIDEAQDFFDRGADLFINQLSGFNKNGLHNGNSLILYDIDQSYSMSGRNVSEIADILSSYYSHFKLNETKRSSQNPCIRKLASCVIETPEVLESTNFEEEFPEISVVKHKSLRDLKKHLLNNALNPIRDSHNSLKGQDCILLFESKIFSGKKMNYEDVLYELTIKDIEELTPENIVDTANKLRYTSILKYKGLEKKNVFLVISNPSELNKYEIFVGVTRAILNLEINIVYE</sequence>
<dbReference type="RefSeq" id="WP_188322018.1">
    <property type="nucleotide sequence ID" value="NZ_CP060203.1"/>
</dbReference>